<dbReference type="PANTHER" id="PTHR11954:SF6">
    <property type="entry name" value="MACROPHAGE MIGRATION INHIBITORY FACTOR"/>
    <property type="match status" value="1"/>
</dbReference>
<evidence type="ECO:0000256" key="12">
    <source>
        <dbReference type="ARBA" id="ARBA00042730"/>
    </source>
</evidence>
<evidence type="ECO:0000256" key="3">
    <source>
        <dbReference type="ARBA" id="ARBA00022514"/>
    </source>
</evidence>
<dbReference type="Proteomes" id="UP001153709">
    <property type="component" value="Chromosome 5"/>
</dbReference>
<dbReference type="InterPro" id="IPR014347">
    <property type="entry name" value="Tautomerase/MIF_sf"/>
</dbReference>
<dbReference type="OrthoDB" id="255819at2759"/>
<evidence type="ECO:0000256" key="4">
    <source>
        <dbReference type="ARBA" id="ARBA00022525"/>
    </source>
</evidence>
<dbReference type="GO" id="GO:0005615">
    <property type="term" value="C:extracellular space"/>
    <property type="evidence" value="ECO:0007669"/>
    <property type="project" value="UniProtKB-KW"/>
</dbReference>
<dbReference type="SUPFAM" id="SSF55331">
    <property type="entry name" value="Tautomerase/MIF"/>
    <property type="match status" value="2"/>
</dbReference>
<evidence type="ECO:0000256" key="5">
    <source>
        <dbReference type="ARBA" id="ARBA00023235"/>
    </source>
</evidence>
<accession>A0A9N9T353</accession>
<proteinExistence type="inferred from homology"/>
<dbReference type="EC" id="5.3.2.1" evidence="9"/>
<evidence type="ECO:0000256" key="8">
    <source>
        <dbReference type="ARBA" id="ARBA00038932"/>
    </source>
</evidence>
<organism evidence="13 14">
    <name type="scientific">Diabrotica balteata</name>
    <name type="common">Banded cucumber beetle</name>
    <dbReference type="NCBI Taxonomy" id="107213"/>
    <lineage>
        <taxon>Eukaryota</taxon>
        <taxon>Metazoa</taxon>
        <taxon>Ecdysozoa</taxon>
        <taxon>Arthropoda</taxon>
        <taxon>Hexapoda</taxon>
        <taxon>Insecta</taxon>
        <taxon>Pterygota</taxon>
        <taxon>Neoptera</taxon>
        <taxon>Endopterygota</taxon>
        <taxon>Coleoptera</taxon>
        <taxon>Polyphaga</taxon>
        <taxon>Cucujiformia</taxon>
        <taxon>Chrysomeloidea</taxon>
        <taxon>Chrysomelidae</taxon>
        <taxon>Galerucinae</taxon>
        <taxon>Diabroticina</taxon>
        <taxon>Diabroticites</taxon>
        <taxon>Diabrotica</taxon>
    </lineage>
</organism>
<keyword evidence="4" id="KW-0964">Secreted</keyword>
<dbReference type="GO" id="GO:0050178">
    <property type="term" value="F:phenylpyruvate tautomerase activity"/>
    <property type="evidence" value="ECO:0007669"/>
    <property type="project" value="UniProtKB-EC"/>
</dbReference>
<comment type="catalytic activity">
    <reaction evidence="6">
        <text>3-phenylpyruvate = enol-phenylpyruvate</text>
        <dbReference type="Rhea" id="RHEA:17097"/>
        <dbReference type="ChEBI" id="CHEBI:16815"/>
        <dbReference type="ChEBI" id="CHEBI:18005"/>
        <dbReference type="EC" id="5.3.2.1"/>
    </reaction>
</comment>
<evidence type="ECO:0000256" key="6">
    <source>
        <dbReference type="ARBA" id="ARBA00036735"/>
    </source>
</evidence>
<comment type="similarity">
    <text evidence="2">Belongs to the MIF family.</text>
</comment>
<keyword evidence="3" id="KW-0202">Cytokine</keyword>
<dbReference type="Gene3D" id="3.30.429.10">
    <property type="entry name" value="Macrophage Migration Inhibitory Factor"/>
    <property type="match status" value="2"/>
</dbReference>
<evidence type="ECO:0000313" key="13">
    <source>
        <dbReference type="EMBL" id="CAG9834835.1"/>
    </source>
</evidence>
<evidence type="ECO:0000256" key="1">
    <source>
        <dbReference type="ARBA" id="ARBA00004613"/>
    </source>
</evidence>
<protein>
    <recommendedName>
        <fullName evidence="12">L-dopachrome isomerase</fullName>
        <ecNumber evidence="9">5.3.2.1</ecNumber>
        <ecNumber evidence="8">5.3.3.12</ecNumber>
    </recommendedName>
    <alternativeName>
        <fullName evidence="10">L-dopachrome tautomerase</fullName>
    </alternativeName>
    <alternativeName>
        <fullName evidence="11">Phenylpyruvate tautomerase</fullName>
    </alternativeName>
</protein>
<reference evidence="13" key="1">
    <citation type="submission" date="2022-01" db="EMBL/GenBank/DDBJ databases">
        <authorList>
            <person name="King R."/>
        </authorList>
    </citation>
    <scope>NUCLEOTIDE SEQUENCE</scope>
</reference>
<comment type="catalytic activity">
    <reaction evidence="7">
        <text>L-dopachrome = 5,6-dihydroxyindole-2-carboxylate</text>
        <dbReference type="Rhea" id="RHEA:13041"/>
        <dbReference type="ChEBI" id="CHEBI:16875"/>
        <dbReference type="ChEBI" id="CHEBI:57509"/>
        <dbReference type="EC" id="5.3.3.12"/>
    </reaction>
</comment>
<evidence type="ECO:0000256" key="7">
    <source>
        <dbReference type="ARBA" id="ARBA00036823"/>
    </source>
</evidence>
<sequence>MPHFKVETNIPNDKIPDDLPAKLSNIISKSLGKPINYCVATVVGGVKMSWGGDNEPAAQAVLMSIGALGVDENKKHAKVLFECISKSLGIPEDRVETNIPNDKIPDDLPAKLCGIISKSLGKPINYCCATVVGGVKMSWGGDNEPAAQAVLMSIGALGVEENKKHAKVLFDCISKSLGIPVDRKRVDLIAQTFHDRDIAASSKGKHTNRLHRKSKEILKNVSFPRRESNYSRIKSRRFYLSPDLNVKKKHQLYLELYEPESVSNPKYKSKVPYDFYYRYFKKNFNYRFLLPLSDTCKKCDVLDNKLCEPRQK</sequence>
<comment type="subcellular location">
    <subcellularLocation>
        <location evidence="1">Secreted</location>
    </subcellularLocation>
</comment>
<evidence type="ECO:0000313" key="14">
    <source>
        <dbReference type="Proteomes" id="UP001153709"/>
    </source>
</evidence>
<evidence type="ECO:0000256" key="11">
    <source>
        <dbReference type="ARBA" id="ARBA00041912"/>
    </source>
</evidence>
<dbReference type="GO" id="GO:0004167">
    <property type="term" value="F:dopachrome isomerase activity"/>
    <property type="evidence" value="ECO:0007669"/>
    <property type="project" value="UniProtKB-EC"/>
</dbReference>
<evidence type="ECO:0000256" key="2">
    <source>
        <dbReference type="ARBA" id="ARBA00005851"/>
    </source>
</evidence>
<dbReference type="Pfam" id="PF01187">
    <property type="entry name" value="MIF"/>
    <property type="match status" value="1"/>
</dbReference>
<gene>
    <name evidence="13" type="ORF">DIABBA_LOCUS8100</name>
</gene>
<dbReference type="GO" id="GO:0005125">
    <property type="term" value="F:cytokine activity"/>
    <property type="evidence" value="ECO:0007669"/>
    <property type="project" value="UniProtKB-KW"/>
</dbReference>
<keyword evidence="5" id="KW-0413">Isomerase</keyword>
<dbReference type="AlphaFoldDB" id="A0A9N9T353"/>
<dbReference type="InterPro" id="IPR001398">
    <property type="entry name" value="Macrophage_inhib_fac"/>
</dbReference>
<evidence type="ECO:0000256" key="9">
    <source>
        <dbReference type="ARBA" id="ARBA00039086"/>
    </source>
</evidence>
<keyword evidence="14" id="KW-1185">Reference proteome</keyword>
<name>A0A9N9T353_DIABA</name>
<dbReference type="EC" id="5.3.3.12" evidence="8"/>
<evidence type="ECO:0000256" key="10">
    <source>
        <dbReference type="ARBA" id="ARBA00041631"/>
    </source>
</evidence>
<dbReference type="PANTHER" id="PTHR11954">
    <property type="entry name" value="D-DOPACHROME DECARBOXYLASE"/>
    <property type="match status" value="1"/>
</dbReference>
<dbReference type="EMBL" id="OU898280">
    <property type="protein sequence ID" value="CAG9834835.1"/>
    <property type="molecule type" value="Genomic_DNA"/>
</dbReference>